<organism evidence="1 2">
    <name type="scientific">Halochromatium glycolicum</name>
    <dbReference type="NCBI Taxonomy" id="85075"/>
    <lineage>
        <taxon>Bacteria</taxon>
        <taxon>Pseudomonadati</taxon>
        <taxon>Pseudomonadota</taxon>
        <taxon>Gammaproteobacteria</taxon>
        <taxon>Chromatiales</taxon>
        <taxon>Chromatiaceae</taxon>
        <taxon>Halochromatium</taxon>
    </lineage>
</organism>
<dbReference type="EMBL" id="NRSJ01000004">
    <property type="protein sequence ID" value="MBK1703730.1"/>
    <property type="molecule type" value="Genomic_DNA"/>
</dbReference>
<reference evidence="1" key="2">
    <citation type="journal article" date="2020" name="Microorganisms">
        <title>Osmotic Adaptation and Compatible Solute Biosynthesis of Phototrophic Bacteria as Revealed from Genome Analyses.</title>
        <authorList>
            <person name="Imhoff J.F."/>
            <person name="Rahn T."/>
            <person name="Kunzel S."/>
            <person name="Keller A."/>
            <person name="Neulinger S.C."/>
        </authorList>
    </citation>
    <scope>NUCLEOTIDE SEQUENCE</scope>
    <source>
        <strain evidence="1">DSM 11080</strain>
    </source>
</reference>
<dbReference type="AlphaFoldDB" id="A0AAJ0X968"/>
<evidence type="ECO:0008006" key="3">
    <source>
        <dbReference type="Google" id="ProtNLM"/>
    </source>
</evidence>
<dbReference type="RefSeq" id="WP_200344900.1">
    <property type="nucleotide sequence ID" value="NZ_NRSJ01000004.1"/>
</dbReference>
<protein>
    <recommendedName>
        <fullName evidence="3">CopG antitoxin of type II toxin-antitoxin system</fullName>
    </recommendedName>
</protein>
<keyword evidence="2" id="KW-1185">Reference proteome</keyword>
<comment type="caution">
    <text evidence="1">The sequence shown here is derived from an EMBL/GenBank/DDBJ whole genome shotgun (WGS) entry which is preliminary data.</text>
</comment>
<accession>A0AAJ0X968</accession>
<proteinExistence type="predicted"/>
<reference evidence="1" key="1">
    <citation type="submission" date="2017-08" db="EMBL/GenBank/DDBJ databases">
        <authorList>
            <person name="Imhoff J.F."/>
            <person name="Rahn T."/>
            <person name="Kuenzel S."/>
            <person name="Neulinger S.C."/>
        </authorList>
    </citation>
    <scope>NUCLEOTIDE SEQUENCE</scope>
    <source>
        <strain evidence="1">DSM 11080</strain>
    </source>
</reference>
<gene>
    <name evidence="1" type="ORF">CKO40_04005</name>
</gene>
<evidence type="ECO:0000313" key="1">
    <source>
        <dbReference type="EMBL" id="MBK1703730.1"/>
    </source>
</evidence>
<dbReference type="Proteomes" id="UP001296776">
    <property type="component" value="Unassembled WGS sequence"/>
</dbReference>
<name>A0AAJ0X968_9GAMM</name>
<evidence type="ECO:0000313" key="2">
    <source>
        <dbReference type="Proteomes" id="UP001296776"/>
    </source>
</evidence>
<sequence>MKHLLNTDSISELAEFWQAHDLTDFEDELEEVTTPVFQQADRFQVRLSSRDARALRSKARQAQLSEGELLSQWVHERLGEV</sequence>